<comment type="caution">
    <text evidence="1">The sequence shown here is derived from an EMBL/GenBank/DDBJ whole genome shotgun (WGS) entry which is preliminary data.</text>
</comment>
<organism evidence="1 2">
    <name type="scientific">Cylindrotheca closterium</name>
    <dbReference type="NCBI Taxonomy" id="2856"/>
    <lineage>
        <taxon>Eukaryota</taxon>
        <taxon>Sar</taxon>
        <taxon>Stramenopiles</taxon>
        <taxon>Ochrophyta</taxon>
        <taxon>Bacillariophyta</taxon>
        <taxon>Bacillariophyceae</taxon>
        <taxon>Bacillariophycidae</taxon>
        <taxon>Bacillariales</taxon>
        <taxon>Bacillariaceae</taxon>
        <taxon>Cylindrotheca</taxon>
    </lineage>
</organism>
<name>A0AAD2GAL4_9STRA</name>
<evidence type="ECO:0000313" key="1">
    <source>
        <dbReference type="EMBL" id="CAJ1967264.1"/>
    </source>
</evidence>
<evidence type="ECO:0000313" key="2">
    <source>
        <dbReference type="Proteomes" id="UP001295423"/>
    </source>
</evidence>
<sequence length="89" mass="9914">MGRTFFCEPLDTPSLFAPKSADGRITQLRVVLCLGIISPAMRLSPSEITSNHKYTAAYEQCPNGVCVSNVKKMKHCSRCRRSSSKRSMM</sequence>
<keyword evidence="2" id="KW-1185">Reference proteome</keyword>
<proteinExistence type="predicted"/>
<gene>
    <name evidence="1" type="ORF">CYCCA115_LOCUS22692</name>
</gene>
<accession>A0AAD2GAL4</accession>
<protein>
    <submittedName>
        <fullName evidence="1">Uncharacterized protein</fullName>
    </submittedName>
</protein>
<reference evidence="1" key="1">
    <citation type="submission" date="2023-08" db="EMBL/GenBank/DDBJ databases">
        <authorList>
            <person name="Audoor S."/>
            <person name="Bilcke G."/>
        </authorList>
    </citation>
    <scope>NUCLEOTIDE SEQUENCE</scope>
</reference>
<dbReference type="Proteomes" id="UP001295423">
    <property type="component" value="Unassembled WGS sequence"/>
</dbReference>
<dbReference type="EMBL" id="CAKOGP040002318">
    <property type="protein sequence ID" value="CAJ1967264.1"/>
    <property type="molecule type" value="Genomic_DNA"/>
</dbReference>
<dbReference type="AlphaFoldDB" id="A0AAD2GAL4"/>